<evidence type="ECO:0000256" key="2">
    <source>
        <dbReference type="ARBA" id="ARBA00006143"/>
    </source>
</evidence>
<evidence type="ECO:0000313" key="9">
    <source>
        <dbReference type="EMBL" id="EWT07132.1"/>
    </source>
</evidence>
<organism evidence="9 10">
    <name type="scientific">Intrasporangium chromatireducens Q5-1</name>
    <dbReference type="NCBI Taxonomy" id="584657"/>
    <lineage>
        <taxon>Bacteria</taxon>
        <taxon>Bacillati</taxon>
        <taxon>Actinomycetota</taxon>
        <taxon>Actinomycetes</taxon>
        <taxon>Micrococcales</taxon>
        <taxon>Intrasporangiaceae</taxon>
        <taxon>Intrasporangium</taxon>
    </lineage>
</organism>
<feature type="transmembrane region" description="Helical" evidence="7">
    <location>
        <begin position="194"/>
        <end position="215"/>
    </location>
</feature>
<keyword evidence="4 7" id="KW-1133">Transmembrane helix</keyword>
<feature type="region of interest" description="Disordered" evidence="6">
    <location>
        <begin position="272"/>
        <end position="303"/>
    </location>
</feature>
<protein>
    <submittedName>
        <fullName evidence="9">Thiol-disulfide oxidoreductase</fullName>
    </submittedName>
</protein>
<keyword evidence="3 7" id="KW-0812">Transmembrane</keyword>
<evidence type="ECO:0000256" key="4">
    <source>
        <dbReference type="ARBA" id="ARBA00022989"/>
    </source>
</evidence>
<gene>
    <name evidence="9" type="ORF">N864_10895</name>
</gene>
<feature type="compositionally biased region" description="Low complexity" evidence="6">
    <location>
        <begin position="283"/>
        <end position="294"/>
    </location>
</feature>
<feature type="transmembrane region" description="Helical" evidence="7">
    <location>
        <begin position="114"/>
        <end position="140"/>
    </location>
</feature>
<dbReference type="Proteomes" id="UP000019494">
    <property type="component" value="Unassembled WGS sequence"/>
</dbReference>
<evidence type="ECO:0000313" key="10">
    <source>
        <dbReference type="Proteomes" id="UP000019494"/>
    </source>
</evidence>
<dbReference type="PATRIC" id="fig|584657.3.peg.883"/>
<dbReference type="PANTHER" id="PTHR31272">
    <property type="entry name" value="CYTOCHROME C-TYPE BIOGENESIS PROTEIN HI_1454-RELATED"/>
    <property type="match status" value="1"/>
</dbReference>
<proteinExistence type="inferred from homology"/>
<feature type="transmembrane region" description="Helical" evidence="7">
    <location>
        <begin position="246"/>
        <end position="265"/>
    </location>
</feature>
<keyword evidence="10" id="KW-1185">Reference proteome</keyword>
<name>W9GQ16_9MICO</name>
<dbReference type="RefSeq" id="WP_081793368.1">
    <property type="nucleotide sequence ID" value="NZ_AWQS01000020.1"/>
</dbReference>
<feature type="domain" description="Cytochrome C biogenesis protein transmembrane" evidence="8">
    <location>
        <begin position="6"/>
        <end position="173"/>
    </location>
</feature>
<dbReference type="EMBL" id="AWQS01000020">
    <property type="protein sequence ID" value="EWT07132.1"/>
    <property type="molecule type" value="Genomic_DNA"/>
</dbReference>
<accession>W9GQ16</accession>
<evidence type="ECO:0000256" key="7">
    <source>
        <dbReference type="SAM" id="Phobius"/>
    </source>
</evidence>
<dbReference type="GO" id="GO:0017004">
    <property type="term" value="P:cytochrome complex assembly"/>
    <property type="evidence" value="ECO:0007669"/>
    <property type="project" value="InterPro"/>
</dbReference>
<feature type="transmembrane region" description="Helical" evidence="7">
    <location>
        <begin position="146"/>
        <end position="170"/>
    </location>
</feature>
<feature type="transmembrane region" description="Helical" evidence="7">
    <location>
        <begin position="6"/>
        <end position="33"/>
    </location>
</feature>
<dbReference type="OrthoDB" id="4332145at2"/>
<sequence length="303" mass="31600">MDIGYLGSFLGGLLSLLSPCSVMLLPAFFAYAFSHPATLVARTGVFYLGLITTLVPLGVFAGTAGAFLNQNRGVLLSVVATVVVVFGLIQVAGVPLPGLSRTGQGADTGRAWTVYVLGTAYGVAGVCTGPILGSVLMIAAVGANPVYGGVLLAVYAAGMALPLLLLALAWKRWSGTLRAALTPRTLTIRRWRNSWHALISGLLSIILGALLFVVARDPEGGGILPIAVQYELETGVARLGQSTSNLVILAVAVLITVIGALLWWWRSHRTRTSDPAEPRTKPTTTALTSSTASTSHEEGHSPS</sequence>
<keyword evidence="5 7" id="KW-0472">Membrane</keyword>
<evidence type="ECO:0000256" key="3">
    <source>
        <dbReference type="ARBA" id="ARBA00022692"/>
    </source>
</evidence>
<comment type="subcellular location">
    <subcellularLocation>
        <location evidence="1">Membrane</location>
        <topology evidence="1">Multi-pass membrane protein</topology>
    </subcellularLocation>
</comment>
<evidence type="ECO:0000256" key="1">
    <source>
        <dbReference type="ARBA" id="ARBA00004141"/>
    </source>
</evidence>
<comment type="caution">
    <text evidence="9">The sequence shown here is derived from an EMBL/GenBank/DDBJ whole genome shotgun (WGS) entry which is preliminary data.</text>
</comment>
<dbReference type="InterPro" id="IPR051790">
    <property type="entry name" value="Cytochrome_c-biogenesis_DsbD"/>
</dbReference>
<feature type="transmembrane region" description="Helical" evidence="7">
    <location>
        <begin position="74"/>
        <end position="94"/>
    </location>
</feature>
<dbReference type="GO" id="GO:0016020">
    <property type="term" value="C:membrane"/>
    <property type="evidence" value="ECO:0007669"/>
    <property type="project" value="UniProtKB-SubCell"/>
</dbReference>
<dbReference type="Pfam" id="PF02683">
    <property type="entry name" value="DsbD_TM"/>
    <property type="match status" value="1"/>
</dbReference>
<dbReference type="InterPro" id="IPR003834">
    <property type="entry name" value="Cyt_c_assmbl_TM_dom"/>
</dbReference>
<evidence type="ECO:0000256" key="6">
    <source>
        <dbReference type="SAM" id="MobiDB-lite"/>
    </source>
</evidence>
<comment type="similarity">
    <text evidence="2">Belongs to the DsbD family.</text>
</comment>
<evidence type="ECO:0000256" key="5">
    <source>
        <dbReference type="ARBA" id="ARBA00023136"/>
    </source>
</evidence>
<feature type="transmembrane region" description="Helical" evidence="7">
    <location>
        <begin position="45"/>
        <end position="68"/>
    </location>
</feature>
<evidence type="ECO:0000259" key="8">
    <source>
        <dbReference type="Pfam" id="PF02683"/>
    </source>
</evidence>
<dbReference type="AlphaFoldDB" id="W9GQ16"/>
<dbReference type="PANTHER" id="PTHR31272:SF4">
    <property type="entry name" value="CYTOCHROME C-TYPE BIOGENESIS PROTEIN HI_1454-RELATED"/>
    <property type="match status" value="1"/>
</dbReference>
<reference evidence="10" key="1">
    <citation type="submission" date="2013-08" db="EMBL/GenBank/DDBJ databases">
        <title>Intrasporangium oryzae NRRL B-24470.</title>
        <authorList>
            <person name="Liu H."/>
            <person name="Wang G."/>
        </authorList>
    </citation>
    <scope>NUCLEOTIDE SEQUENCE [LARGE SCALE GENOMIC DNA]</scope>
    <source>
        <strain evidence="10">Q5-1</strain>
    </source>
</reference>